<evidence type="ECO:0000313" key="2">
    <source>
        <dbReference type="Proteomes" id="UP000018851"/>
    </source>
</evidence>
<evidence type="ECO:0000313" key="1">
    <source>
        <dbReference type="EMBL" id="AHE56609.1"/>
    </source>
</evidence>
<reference evidence="1 2" key="1">
    <citation type="submission" date="2013-07" db="EMBL/GenBank/DDBJ databases">
        <title>Completed genome of Sphingomonas sanxanigenens NX02.</title>
        <authorList>
            <person name="Ma T."/>
            <person name="Huang H."/>
            <person name="Wu M."/>
            <person name="Li X."/>
            <person name="Li G."/>
        </authorList>
    </citation>
    <scope>NUCLEOTIDE SEQUENCE [LARGE SCALE GENOMIC DNA]</scope>
    <source>
        <strain evidence="1 2">NX02</strain>
    </source>
</reference>
<dbReference type="HOGENOM" id="CLU_3317180_0_0_5"/>
<keyword evidence="2" id="KW-1185">Reference proteome</keyword>
<name>W0AFD9_9SPHN</name>
<organism evidence="1 2">
    <name type="scientific">Sphingomonas sanxanigenens DSM 19645 = NX02</name>
    <dbReference type="NCBI Taxonomy" id="1123269"/>
    <lineage>
        <taxon>Bacteria</taxon>
        <taxon>Pseudomonadati</taxon>
        <taxon>Pseudomonadota</taxon>
        <taxon>Alphaproteobacteria</taxon>
        <taxon>Sphingomonadales</taxon>
        <taxon>Sphingomonadaceae</taxon>
        <taxon>Sphingomonas</taxon>
    </lineage>
</organism>
<accession>W0AFD9</accession>
<sequence>MIPSPVKQIGTEAVLRRGAARRAARLAQAMRGLIGKGCR</sequence>
<dbReference type="Proteomes" id="UP000018851">
    <property type="component" value="Chromosome"/>
</dbReference>
<dbReference type="KEGG" id="ssan:NX02_25010"/>
<dbReference type="AlphaFoldDB" id="W0AFD9"/>
<dbReference type="STRING" id="1123269.NX02_25010"/>
<protein>
    <submittedName>
        <fullName evidence="1">Uncharacterized protein</fullName>
    </submittedName>
</protein>
<dbReference type="EMBL" id="CP006644">
    <property type="protein sequence ID" value="AHE56609.1"/>
    <property type="molecule type" value="Genomic_DNA"/>
</dbReference>
<gene>
    <name evidence="1" type="ORF">NX02_25010</name>
</gene>
<proteinExistence type="predicted"/>